<keyword evidence="5" id="KW-0804">Transcription</keyword>
<evidence type="ECO:0000259" key="6">
    <source>
        <dbReference type="Pfam" id="PF04542"/>
    </source>
</evidence>
<dbReference type="InterPro" id="IPR039425">
    <property type="entry name" value="RNA_pol_sigma-70-like"/>
</dbReference>
<dbReference type="InterPro" id="IPR036388">
    <property type="entry name" value="WH-like_DNA-bd_sf"/>
</dbReference>
<evidence type="ECO:0000313" key="7">
    <source>
        <dbReference type="EMBL" id="HDX33765.1"/>
    </source>
</evidence>
<evidence type="ECO:0000256" key="3">
    <source>
        <dbReference type="ARBA" id="ARBA00023082"/>
    </source>
</evidence>
<dbReference type="SUPFAM" id="SSF88659">
    <property type="entry name" value="Sigma3 and sigma4 domains of RNA polymerase sigma factors"/>
    <property type="match status" value="1"/>
</dbReference>
<dbReference type="PANTHER" id="PTHR43133:SF8">
    <property type="entry name" value="RNA POLYMERASE SIGMA FACTOR HI_1459-RELATED"/>
    <property type="match status" value="1"/>
</dbReference>
<dbReference type="SUPFAM" id="SSF88946">
    <property type="entry name" value="Sigma2 domain of RNA polymerase sigma factors"/>
    <property type="match status" value="1"/>
</dbReference>
<protein>
    <submittedName>
        <fullName evidence="7">Sigma-70 family RNA polymerase sigma factor</fullName>
    </submittedName>
</protein>
<evidence type="ECO:0000256" key="4">
    <source>
        <dbReference type="ARBA" id="ARBA00023125"/>
    </source>
</evidence>
<dbReference type="InterPro" id="IPR007627">
    <property type="entry name" value="RNA_pol_sigma70_r2"/>
</dbReference>
<accession>A0A7C1JSW9</accession>
<comment type="similarity">
    <text evidence="1">Belongs to the sigma-70 factor family. ECF subfamily.</text>
</comment>
<dbReference type="GO" id="GO:0016987">
    <property type="term" value="F:sigma factor activity"/>
    <property type="evidence" value="ECO:0007669"/>
    <property type="project" value="UniProtKB-KW"/>
</dbReference>
<evidence type="ECO:0000256" key="2">
    <source>
        <dbReference type="ARBA" id="ARBA00023015"/>
    </source>
</evidence>
<keyword evidence="2" id="KW-0805">Transcription regulation</keyword>
<keyword evidence="4" id="KW-0238">DNA-binding</keyword>
<proteinExistence type="inferred from homology"/>
<dbReference type="GO" id="GO:0003677">
    <property type="term" value="F:DNA binding"/>
    <property type="evidence" value="ECO:0007669"/>
    <property type="project" value="UniProtKB-KW"/>
</dbReference>
<organism evidence="7">
    <name type="scientific">Caldilinea aerophila</name>
    <dbReference type="NCBI Taxonomy" id="133453"/>
    <lineage>
        <taxon>Bacteria</taxon>
        <taxon>Bacillati</taxon>
        <taxon>Chloroflexota</taxon>
        <taxon>Caldilineae</taxon>
        <taxon>Caldilineales</taxon>
        <taxon>Caldilineaceae</taxon>
        <taxon>Caldilinea</taxon>
    </lineage>
</organism>
<comment type="caution">
    <text evidence="7">The sequence shown here is derived from an EMBL/GenBank/DDBJ whole genome shotgun (WGS) entry which is preliminary data.</text>
</comment>
<dbReference type="NCBIfam" id="TIGR02937">
    <property type="entry name" value="sigma70-ECF"/>
    <property type="match status" value="1"/>
</dbReference>
<name>A0A7C1JSW9_9CHLR</name>
<dbReference type="Gene3D" id="1.10.10.10">
    <property type="entry name" value="Winged helix-like DNA-binding domain superfamily/Winged helix DNA-binding domain"/>
    <property type="match status" value="1"/>
</dbReference>
<dbReference type="EMBL" id="DSMG01000199">
    <property type="protein sequence ID" value="HDX33765.1"/>
    <property type="molecule type" value="Genomic_DNA"/>
</dbReference>
<feature type="domain" description="RNA polymerase sigma-70 region 2" evidence="6">
    <location>
        <begin position="48"/>
        <end position="115"/>
    </location>
</feature>
<dbReference type="InterPro" id="IPR013325">
    <property type="entry name" value="RNA_pol_sigma_r2"/>
</dbReference>
<sequence length="219" mass="25080">MDEDLCSVSTVKQFFASGMHMDAIRDEPSTTLLVHRCLQGEMEAWSLLVERYARLVRSVPVCYGLNADEVDDVAQEVFLALAQSLHEIEDPERLSGWLATTTRRFTWRVIQRQRREQSLSPPNDEDSPALPALPSISSLTLDDLLNGWFRQEALEHALRQLSTRCQELLHLLFLDEQQPDYDEISRRLNIPKGSIGPTRNRCLQHLRSLLEGVGITRPF</sequence>
<dbReference type="Pfam" id="PF04542">
    <property type="entry name" value="Sigma70_r2"/>
    <property type="match status" value="1"/>
</dbReference>
<dbReference type="InterPro" id="IPR014284">
    <property type="entry name" value="RNA_pol_sigma-70_dom"/>
</dbReference>
<dbReference type="PANTHER" id="PTHR43133">
    <property type="entry name" value="RNA POLYMERASE ECF-TYPE SIGMA FACTO"/>
    <property type="match status" value="1"/>
</dbReference>
<dbReference type="GO" id="GO:0006352">
    <property type="term" value="P:DNA-templated transcription initiation"/>
    <property type="evidence" value="ECO:0007669"/>
    <property type="project" value="InterPro"/>
</dbReference>
<evidence type="ECO:0000256" key="1">
    <source>
        <dbReference type="ARBA" id="ARBA00010641"/>
    </source>
</evidence>
<reference evidence="7" key="1">
    <citation type="journal article" date="2020" name="mSystems">
        <title>Genome- and Community-Level Interaction Insights into Carbon Utilization and Element Cycling Functions of Hydrothermarchaeota in Hydrothermal Sediment.</title>
        <authorList>
            <person name="Zhou Z."/>
            <person name="Liu Y."/>
            <person name="Xu W."/>
            <person name="Pan J."/>
            <person name="Luo Z.H."/>
            <person name="Li M."/>
        </authorList>
    </citation>
    <scope>NUCLEOTIDE SEQUENCE [LARGE SCALE GENOMIC DNA]</scope>
    <source>
        <strain evidence="7">SpSt-289</strain>
    </source>
</reference>
<gene>
    <name evidence="7" type="ORF">ENQ20_20130</name>
</gene>
<dbReference type="InterPro" id="IPR013324">
    <property type="entry name" value="RNA_pol_sigma_r3/r4-like"/>
</dbReference>
<dbReference type="Gene3D" id="1.10.1740.10">
    <property type="match status" value="1"/>
</dbReference>
<keyword evidence="3" id="KW-0731">Sigma factor</keyword>
<evidence type="ECO:0000256" key="5">
    <source>
        <dbReference type="ARBA" id="ARBA00023163"/>
    </source>
</evidence>
<dbReference type="AlphaFoldDB" id="A0A7C1JSW9"/>